<evidence type="ECO:0000313" key="1">
    <source>
        <dbReference type="EMBL" id="KAL3118303.1"/>
    </source>
</evidence>
<gene>
    <name evidence="1" type="ORF">niasHT_005506</name>
</gene>
<accession>A0ABD2LT72</accession>
<proteinExistence type="predicted"/>
<keyword evidence="2" id="KW-1185">Reference proteome</keyword>
<organism evidence="1 2">
    <name type="scientific">Heterodera trifolii</name>
    <dbReference type="NCBI Taxonomy" id="157864"/>
    <lineage>
        <taxon>Eukaryota</taxon>
        <taxon>Metazoa</taxon>
        <taxon>Ecdysozoa</taxon>
        <taxon>Nematoda</taxon>
        <taxon>Chromadorea</taxon>
        <taxon>Rhabditida</taxon>
        <taxon>Tylenchina</taxon>
        <taxon>Tylenchomorpha</taxon>
        <taxon>Tylenchoidea</taxon>
        <taxon>Heteroderidae</taxon>
        <taxon>Heteroderinae</taxon>
        <taxon>Heterodera</taxon>
    </lineage>
</organism>
<sequence length="360" mass="41795">MSDRRKEAEAKMAKAIFISADCWLSVFDLLPAYQLGLRIALISHRFDYYVDEHFKTRKWAFRIIRIEGNFGKNGIRELEIANSNWKSLPIPQIQMPHKVVGFRRIIVRYLDQNVIAFLHHFRPIFASNCPINLAIDLHNDRITEFFLRNIWPMFEKNIHGLELSVGFFNNLRKFVPTILNDCPSLRFVSCCFGDLFPEFPCNDSAAASDGQALAKWLFTARPDNVPKVFKCDFVRDEWKSWLLKIAAVEAAFDSASSPANFIVVFWFNLSRAGSVQIFTSTKECTREQLVLKRADHSDHFLLVCSPIARDESKWTKWENEAIEWKIRDQWNQIHIQIFGEYEIGKGLLDSTPGPSDQQKK</sequence>
<comment type="caution">
    <text evidence="1">The sequence shown here is derived from an EMBL/GenBank/DDBJ whole genome shotgun (WGS) entry which is preliminary data.</text>
</comment>
<dbReference type="EMBL" id="JBICBT010000285">
    <property type="protein sequence ID" value="KAL3118303.1"/>
    <property type="molecule type" value="Genomic_DNA"/>
</dbReference>
<reference evidence="1 2" key="1">
    <citation type="submission" date="2024-10" db="EMBL/GenBank/DDBJ databases">
        <authorList>
            <person name="Kim D."/>
        </authorList>
    </citation>
    <scope>NUCLEOTIDE SEQUENCE [LARGE SCALE GENOMIC DNA]</scope>
    <source>
        <strain evidence="1">BH-2024</strain>
    </source>
</reference>
<dbReference type="Proteomes" id="UP001620626">
    <property type="component" value="Unassembled WGS sequence"/>
</dbReference>
<protein>
    <submittedName>
        <fullName evidence="1">Uncharacterized protein</fullName>
    </submittedName>
</protein>
<evidence type="ECO:0000313" key="2">
    <source>
        <dbReference type="Proteomes" id="UP001620626"/>
    </source>
</evidence>
<name>A0ABD2LT72_9BILA</name>
<dbReference type="AlphaFoldDB" id="A0ABD2LT72"/>